<comment type="caution">
    <text evidence="9">The sequence shown here is derived from an EMBL/GenBank/DDBJ whole genome shotgun (WGS) entry which is preliminary data.</text>
</comment>
<dbReference type="CDD" id="cd01189">
    <property type="entry name" value="INT_ICEBs1_C_like"/>
    <property type="match status" value="1"/>
</dbReference>
<dbReference type="Gene3D" id="1.10.443.10">
    <property type="entry name" value="Intergrase catalytic core"/>
    <property type="match status" value="1"/>
</dbReference>
<dbReference type="PROSITE" id="PS51898">
    <property type="entry name" value="TYR_RECOMBINASE"/>
    <property type="match status" value="1"/>
</dbReference>
<dbReference type="InterPro" id="IPR044068">
    <property type="entry name" value="CB"/>
</dbReference>
<name>A0ABU2JDU5_9ACTN</name>
<evidence type="ECO:0000256" key="2">
    <source>
        <dbReference type="ARBA" id="ARBA00022908"/>
    </source>
</evidence>
<evidence type="ECO:0000259" key="7">
    <source>
        <dbReference type="PROSITE" id="PS51898"/>
    </source>
</evidence>
<dbReference type="Gene3D" id="1.10.150.130">
    <property type="match status" value="1"/>
</dbReference>
<keyword evidence="4" id="KW-0233">DNA recombination</keyword>
<evidence type="ECO:0000313" key="9">
    <source>
        <dbReference type="EMBL" id="MDT0263107.1"/>
    </source>
</evidence>
<dbReference type="InterPro" id="IPR010998">
    <property type="entry name" value="Integrase_recombinase_N"/>
</dbReference>
<dbReference type="EMBL" id="JAVREH010000028">
    <property type="protein sequence ID" value="MDT0263107.1"/>
    <property type="molecule type" value="Genomic_DNA"/>
</dbReference>
<dbReference type="Pfam" id="PF00589">
    <property type="entry name" value="Phage_integrase"/>
    <property type="match status" value="1"/>
</dbReference>
<dbReference type="Proteomes" id="UP001183176">
    <property type="component" value="Unassembled WGS sequence"/>
</dbReference>
<dbReference type="SUPFAM" id="SSF56349">
    <property type="entry name" value="DNA breaking-rejoining enzymes"/>
    <property type="match status" value="1"/>
</dbReference>
<feature type="domain" description="Tyr recombinase" evidence="7">
    <location>
        <begin position="163"/>
        <end position="394"/>
    </location>
</feature>
<keyword evidence="2" id="KW-0229">DNA integration</keyword>
<dbReference type="Pfam" id="PF14659">
    <property type="entry name" value="Phage_int_SAM_3"/>
    <property type="match status" value="1"/>
</dbReference>
<reference evidence="10" key="1">
    <citation type="submission" date="2023-07" db="EMBL/GenBank/DDBJ databases">
        <title>30 novel species of actinomycetes from the DSMZ collection.</title>
        <authorList>
            <person name="Nouioui I."/>
        </authorList>
    </citation>
    <scope>NUCLEOTIDE SEQUENCE [LARGE SCALE GENOMIC DNA]</scope>
    <source>
        <strain evidence="10">DSM 44399</strain>
    </source>
</reference>
<evidence type="ECO:0000256" key="5">
    <source>
        <dbReference type="PROSITE-ProRule" id="PRU01248"/>
    </source>
</evidence>
<dbReference type="InterPro" id="IPR013762">
    <property type="entry name" value="Integrase-like_cat_sf"/>
</dbReference>
<dbReference type="PANTHER" id="PTHR30629">
    <property type="entry name" value="PROPHAGE INTEGRASE"/>
    <property type="match status" value="1"/>
</dbReference>
<sequence length="417" mass="46403">MAWAERVSARSWRVRYWKDDGSVGSVYGFTTKTAAQDAAADMESEQRAGIFIDPHRGKTTLADWVDDWLPALDVDIRTEENYRGMLRRHILPRWGATSLADISSIKVTAWAKTLRSDGLAPATVSGITKLFTMILADAVAERLIAYNPAQLRRRGRGRTGRPAEKVWATPEQALAVADQAADCYHPWGAMLIATAAWTGMRWGEVTGLHRRNVHLDGGYLTINPDTGTLHESAGGKLWLGPPKNPTSARRITLPPFLIPLLRRHLDQVDAEYVFVTPERQWHRRSNFARRATRPAADGTPTRSRTLTEPTAAATAEATDTGTTRNGRPAKPAVIAEPVVPGLTFHGLRHSHKTWMIADGLPEIAQSRRLGHILPDKIQETYSHVADEVEHRLLQALQDRWDKAIANSSCDDAPWRHT</sequence>
<evidence type="ECO:0000256" key="1">
    <source>
        <dbReference type="ARBA" id="ARBA00008857"/>
    </source>
</evidence>
<gene>
    <name evidence="9" type="ORF">RM423_17095</name>
</gene>
<dbReference type="InterPro" id="IPR050808">
    <property type="entry name" value="Phage_Integrase"/>
</dbReference>
<dbReference type="InterPro" id="IPR002104">
    <property type="entry name" value="Integrase_catalytic"/>
</dbReference>
<evidence type="ECO:0000259" key="8">
    <source>
        <dbReference type="PROSITE" id="PS51900"/>
    </source>
</evidence>
<evidence type="ECO:0000313" key="10">
    <source>
        <dbReference type="Proteomes" id="UP001183176"/>
    </source>
</evidence>
<dbReference type="PANTHER" id="PTHR30629:SF2">
    <property type="entry name" value="PROPHAGE INTEGRASE INTS-RELATED"/>
    <property type="match status" value="1"/>
</dbReference>
<dbReference type="PROSITE" id="PS51900">
    <property type="entry name" value="CB"/>
    <property type="match status" value="1"/>
</dbReference>
<dbReference type="InterPro" id="IPR004107">
    <property type="entry name" value="Integrase_SAM-like_N"/>
</dbReference>
<feature type="region of interest" description="Disordered" evidence="6">
    <location>
        <begin position="286"/>
        <end position="330"/>
    </location>
</feature>
<keyword evidence="3 5" id="KW-0238">DNA-binding</keyword>
<protein>
    <submittedName>
        <fullName evidence="9">Tyrosine-type recombinase/integrase</fullName>
    </submittedName>
</protein>
<accession>A0ABU2JDU5</accession>
<evidence type="ECO:0000256" key="3">
    <source>
        <dbReference type="ARBA" id="ARBA00023125"/>
    </source>
</evidence>
<dbReference type="InterPro" id="IPR011010">
    <property type="entry name" value="DNA_brk_join_enz"/>
</dbReference>
<proteinExistence type="inferred from homology"/>
<dbReference type="RefSeq" id="WP_311424253.1">
    <property type="nucleotide sequence ID" value="NZ_JAVREH010000028.1"/>
</dbReference>
<feature type="domain" description="Core-binding (CB)" evidence="8">
    <location>
        <begin position="59"/>
        <end position="139"/>
    </location>
</feature>
<organism evidence="9 10">
    <name type="scientific">Jatrophihabitans lederbergiae</name>
    <dbReference type="NCBI Taxonomy" id="3075547"/>
    <lineage>
        <taxon>Bacteria</taxon>
        <taxon>Bacillati</taxon>
        <taxon>Actinomycetota</taxon>
        <taxon>Actinomycetes</taxon>
        <taxon>Jatrophihabitantales</taxon>
        <taxon>Jatrophihabitantaceae</taxon>
        <taxon>Jatrophihabitans</taxon>
    </lineage>
</organism>
<comment type="similarity">
    <text evidence="1">Belongs to the 'phage' integrase family.</text>
</comment>
<feature type="compositionally biased region" description="Low complexity" evidence="6">
    <location>
        <begin position="306"/>
        <end position="323"/>
    </location>
</feature>
<evidence type="ECO:0000256" key="6">
    <source>
        <dbReference type="SAM" id="MobiDB-lite"/>
    </source>
</evidence>
<keyword evidence="10" id="KW-1185">Reference proteome</keyword>
<evidence type="ECO:0000256" key="4">
    <source>
        <dbReference type="ARBA" id="ARBA00023172"/>
    </source>
</evidence>